<gene>
    <name evidence="2" type="ORF">CLV55_10480</name>
</gene>
<evidence type="ECO:0000313" key="3">
    <source>
        <dbReference type="Proteomes" id="UP000248840"/>
    </source>
</evidence>
<dbReference type="AlphaFoldDB" id="A0A328YGP3"/>
<keyword evidence="1" id="KW-0472">Membrane</keyword>
<protein>
    <submittedName>
        <fullName evidence="2">Uncharacterized protein</fullName>
    </submittedName>
</protein>
<dbReference type="EMBL" id="QLSZ01000004">
    <property type="protein sequence ID" value="RAR72820.1"/>
    <property type="molecule type" value="Genomic_DNA"/>
</dbReference>
<sequence length="80" mass="9063">MNTKINKFLYIGFLLLGLFQAFFSKDYMQATASLGIALAFDPFDQEQKWNDRSFWQKAVLIIHLGLVAAMFGLGIGLNDK</sequence>
<evidence type="ECO:0000313" key="2">
    <source>
        <dbReference type="EMBL" id="RAR72820.1"/>
    </source>
</evidence>
<organism evidence="2 3">
    <name type="scientific">Flavobacterium aciduliphilum</name>
    <dbReference type="NCBI Taxonomy" id="1101402"/>
    <lineage>
        <taxon>Bacteria</taxon>
        <taxon>Pseudomonadati</taxon>
        <taxon>Bacteroidota</taxon>
        <taxon>Flavobacteriia</taxon>
        <taxon>Flavobacteriales</taxon>
        <taxon>Flavobacteriaceae</taxon>
        <taxon>Flavobacterium</taxon>
    </lineage>
</organism>
<dbReference type="Proteomes" id="UP000248840">
    <property type="component" value="Unassembled WGS sequence"/>
</dbReference>
<proteinExistence type="predicted"/>
<keyword evidence="1" id="KW-0812">Transmembrane</keyword>
<dbReference type="OrthoDB" id="962439at2"/>
<evidence type="ECO:0000256" key="1">
    <source>
        <dbReference type="SAM" id="Phobius"/>
    </source>
</evidence>
<comment type="caution">
    <text evidence="2">The sequence shown here is derived from an EMBL/GenBank/DDBJ whole genome shotgun (WGS) entry which is preliminary data.</text>
</comment>
<feature type="transmembrane region" description="Helical" evidence="1">
    <location>
        <begin position="53"/>
        <end position="77"/>
    </location>
</feature>
<dbReference type="RefSeq" id="WP_112112814.1">
    <property type="nucleotide sequence ID" value="NZ_QLSZ01000004.1"/>
</dbReference>
<reference evidence="2 3" key="1">
    <citation type="submission" date="2018-06" db="EMBL/GenBank/DDBJ databases">
        <title>Genomic Encyclopedia of Archaeal and Bacterial Type Strains, Phase II (KMG-II): from individual species to whole genera.</title>
        <authorList>
            <person name="Goeker M."/>
        </authorList>
    </citation>
    <scope>NUCLEOTIDE SEQUENCE [LARGE SCALE GENOMIC DNA]</scope>
    <source>
        <strain evidence="2 3">DSM 25663</strain>
    </source>
</reference>
<keyword evidence="3" id="KW-1185">Reference proteome</keyword>
<name>A0A328YGP3_9FLAO</name>
<keyword evidence="1" id="KW-1133">Transmembrane helix</keyword>
<accession>A0A328YGP3</accession>